<feature type="non-terminal residue" evidence="1">
    <location>
        <position position="1"/>
    </location>
</feature>
<name>A0A6J4MMB5_9CYAN</name>
<reference evidence="1" key="1">
    <citation type="submission" date="2020-02" db="EMBL/GenBank/DDBJ databases">
        <authorList>
            <person name="Meier V. D."/>
        </authorList>
    </citation>
    <scope>NUCLEOTIDE SEQUENCE</scope>
    <source>
        <strain evidence="1">AVDCRST_MAG94</strain>
    </source>
</reference>
<feature type="non-terminal residue" evidence="1">
    <location>
        <position position="40"/>
    </location>
</feature>
<gene>
    <name evidence="1" type="ORF">AVDCRST_MAG94-3436</name>
</gene>
<protein>
    <submittedName>
        <fullName evidence="1">Uncharacterized protein</fullName>
    </submittedName>
</protein>
<evidence type="ECO:0000313" key="1">
    <source>
        <dbReference type="EMBL" id="CAA9362064.1"/>
    </source>
</evidence>
<proteinExistence type="predicted"/>
<sequence length="40" mass="4531">LLISSWNASKPCAKWESCRNSLKKSHSTEFVNACKRCLGF</sequence>
<dbReference type="EMBL" id="CADCTY010001200">
    <property type="protein sequence ID" value="CAA9362064.1"/>
    <property type="molecule type" value="Genomic_DNA"/>
</dbReference>
<accession>A0A6J4MMB5</accession>
<dbReference type="AlphaFoldDB" id="A0A6J4MMB5"/>
<organism evidence="1">
    <name type="scientific">uncultured Leptolyngbya sp</name>
    <dbReference type="NCBI Taxonomy" id="332963"/>
    <lineage>
        <taxon>Bacteria</taxon>
        <taxon>Bacillati</taxon>
        <taxon>Cyanobacteriota</taxon>
        <taxon>Cyanophyceae</taxon>
        <taxon>Leptolyngbyales</taxon>
        <taxon>Leptolyngbyaceae</taxon>
        <taxon>Leptolyngbya group</taxon>
        <taxon>Leptolyngbya</taxon>
        <taxon>environmental samples</taxon>
    </lineage>
</organism>